<accession>A0A2T1FR52</accession>
<organism evidence="1 2">
    <name type="scientific">Chamaesiphon polymorphus CCALA 037</name>
    <dbReference type="NCBI Taxonomy" id="2107692"/>
    <lineage>
        <taxon>Bacteria</taxon>
        <taxon>Bacillati</taxon>
        <taxon>Cyanobacteriota</taxon>
        <taxon>Cyanophyceae</taxon>
        <taxon>Gomontiellales</taxon>
        <taxon>Chamaesiphonaceae</taxon>
        <taxon>Chamaesiphon</taxon>
    </lineage>
</organism>
<comment type="caution">
    <text evidence="1">The sequence shown here is derived from an EMBL/GenBank/DDBJ whole genome shotgun (WGS) entry which is preliminary data.</text>
</comment>
<evidence type="ECO:0000313" key="2">
    <source>
        <dbReference type="Proteomes" id="UP000238937"/>
    </source>
</evidence>
<dbReference type="OrthoDB" id="1001623at2"/>
<name>A0A2T1FR52_9CYAN</name>
<dbReference type="Proteomes" id="UP000238937">
    <property type="component" value="Unassembled WGS sequence"/>
</dbReference>
<sequence>MTPNELVQKHIVRKVHLINAEIAEIFPARFDYEEACMSLEGKEFHVDYDITNNKYFWWEAISIEVLLEADVRAADAFNESDPIFSTAGQAWKDCAQANNITSNPVELLEVWLVSNWLYDKLNCQDESVVTWKGLPLWGRSGSGFPIDREDAIEVIARL</sequence>
<proteinExistence type="predicted"/>
<evidence type="ECO:0000313" key="1">
    <source>
        <dbReference type="EMBL" id="PSB47466.1"/>
    </source>
</evidence>
<gene>
    <name evidence="1" type="ORF">C7B77_24335</name>
</gene>
<keyword evidence="2" id="KW-1185">Reference proteome</keyword>
<dbReference type="RefSeq" id="WP_106311004.1">
    <property type="nucleotide sequence ID" value="NZ_PVWO01000459.1"/>
</dbReference>
<dbReference type="AlphaFoldDB" id="A0A2T1FR52"/>
<protein>
    <submittedName>
        <fullName evidence="1">Uncharacterized protein</fullName>
    </submittedName>
</protein>
<dbReference type="EMBL" id="PVWO01000459">
    <property type="protein sequence ID" value="PSB47466.1"/>
    <property type="molecule type" value="Genomic_DNA"/>
</dbReference>
<reference evidence="1 2" key="1">
    <citation type="submission" date="2018-03" db="EMBL/GenBank/DDBJ databases">
        <title>The ancient ancestry and fast evolution of plastids.</title>
        <authorList>
            <person name="Moore K.R."/>
            <person name="Magnabosco C."/>
            <person name="Momper L."/>
            <person name="Gold D.A."/>
            <person name="Bosak T."/>
            <person name="Fournier G.P."/>
        </authorList>
    </citation>
    <scope>NUCLEOTIDE SEQUENCE [LARGE SCALE GENOMIC DNA]</scope>
    <source>
        <strain evidence="1 2">CCALA 037</strain>
    </source>
</reference>